<accession>A0A3S5DLE4</accession>
<evidence type="ECO:0000313" key="2">
    <source>
        <dbReference type="Proteomes" id="UP000275777"/>
    </source>
</evidence>
<protein>
    <submittedName>
        <fullName evidence="1">Acetoacetyl-CoA synthetase</fullName>
    </submittedName>
</protein>
<proteinExistence type="predicted"/>
<sequence>MAESYDWVYENIKSDLNLASISGAPTSCPASRWRRHAAGLPRELQCRGLGMAVDIYDELGRRCTARKASWSA</sequence>
<organism evidence="1 2">
    <name type="scientific">Chromobacterium violaceum</name>
    <dbReference type="NCBI Taxonomy" id="536"/>
    <lineage>
        <taxon>Bacteria</taxon>
        <taxon>Pseudomonadati</taxon>
        <taxon>Pseudomonadota</taxon>
        <taxon>Betaproteobacteria</taxon>
        <taxon>Neisseriales</taxon>
        <taxon>Chromobacteriaceae</taxon>
        <taxon>Chromobacterium</taxon>
    </lineage>
</organism>
<reference evidence="1 2" key="1">
    <citation type="submission" date="2018-12" db="EMBL/GenBank/DDBJ databases">
        <authorList>
            <consortium name="Pathogen Informatics"/>
        </authorList>
    </citation>
    <scope>NUCLEOTIDE SEQUENCE [LARGE SCALE GENOMIC DNA]</scope>
    <source>
        <strain evidence="1 2">NCTC9695</strain>
    </source>
</reference>
<dbReference type="Proteomes" id="UP000275777">
    <property type="component" value="Chromosome"/>
</dbReference>
<evidence type="ECO:0000313" key="1">
    <source>
        <dbReference type="EMBL" id="VEB42048.1"/>
    </source>
</evidence>
<dbReference type="EMBL" id="LR134182">
    <property type="protein sequence ID" value="VEB42048.1"/>
    <property type="molecule type" value="Genomic_DNA"/>
</dbReference>
<name>A0A3S5DLE4_CHRVL</name>
<dbReference type="AlphaFoldDB" id="A0A3S5DLE4"/>
<gene>
    <name evidence="1" type="ORF">NCTC9695_02490</name>
</gene>